<feature type="compositionally biased region" description="Polar residues" evidence="2">
    <location>
        <begin position="69"/>
        <end position="96"/>
    </location>
</feature>
<dbReference type="EMBL" id="JAAAXW010000157">
    <property type="protein sequence ID" value="KAF9541758.1"/>
    <property type="molecule type" value="Genomic_DNA"/>
</dbReference>
<evidence type="ECO:0000313" key="4">
    <source>
        <dbReference type="EMBL" id="KAF9541758.1"/>
    </source>
</evidence>
<dbReference type="GO" id="GO:0005634">
    <property type="term" value="C:nucleus"/>
    <property type="evidence" value="ECO:0007669"/>
    <property type="project" value="TreeGrafter"/>
</dbReference>
<dbReference type="PANTHER" id="PTHR21563:SF3">
    <property type="entry name" value="ZINC FINGER C3H1 DOMAIN-CONTAINING PROTEIN"/>
    <property type="match status" value="1"/>
</dbReference>
<gene>
    <name evidence="4" type="primary">ZFC3H1</name>
    <name evidence="4" type="ORF">EC957_002716</name>
</gene>
<proteinExistence type="predicted"/>
<feature type="compositionally biased region" description="Basic and acidic residues" evidence="2">
    <location>
        <begin position="272"/>
        <end position="288"/>
    </location>
</feature>
<dbReference type="InterPro" id="IPR019607">
    <property type="entry name" value="Putative_zinc-finger_domain"/>
</dbReference>
<feature type="compositionally biased region" description="Low complexity" evidence="2">
    <location>
        <begin position="920"/>
        <end position="929"/>
    </location>
</feature>
<feature type="domain" description="Putative zinc-finger" evidence="3">
    <location>
        <begin position="1376"/>
        <end position="1397"/>
    </location>
</feature>
<feature type="region of interest" description="Disordered" evidence="2">
    <location>
        <begin position="822"/>
        <end position="852"/>
    </location>
</feature>
<feature type="region of interest" description="Disordered" evidence="2">
    <location>
        <begin position="1"/>
        <end position="125"/>
    </location>
</feature>
<evidence type="ECO:0000313" key="5">
    <source>
        <dbReference type="Proteomes" id="UP000723463"/>
    </source>
</evidence>
<dbReference type="SMART" id="SM00386">
    <property type="entry name" value="HAT"/>
    <property type="match status" value="4"/>
</dbReference>
<dbReference type="Gene3D" id="1.25.40.10">
    <property type="entry name" value="Tetratricopeptide repeat domain"/>
    <property type="match status" value="1"/>
</dbReference>
<feature type="coiled-coil region" evidence="1">
    <location>
        <begin position="1139"/>
        <end position="1166"/>
    </location>
</feature>
<feature type="region of interest" description="Disordered" evidence="2">
    <location>
        <begin position="872"/>
        <end position="932"/>
    </location>
</feature>
<feature type="compositionally biased region" description="Polar residues" evidence="2">
    <location>
        <begin position="1071"/>
        <end position="1089"/>
    </location>
</feature>
<name>A0A9P6F4G6_9FUNG</name>
<feature type="compositionally biased region" description="Basic and acidic residues" evidence="2">
    <location>
        <begin position="564"/>
        <end position="574"/>
    </location>
</feature>
<feature type="compositionally biased region" description="Polar residues" evidence="2">
    <location>
        <begin position="518"/>
        <end position="529"/>
    </location>
</feature>
<dbReference type="InterPro" id="IPR011990">
    <property type="entry name" value="TPR-like_helical_dom_sf"/>
</dbReference>
<feature type="region of interest" description="Disordered" evidence="2">
    <location>
        <begin position="555"/>
        <end position="678"/>
    </location>
</feature>
<feature type="compositionally biased region" description="Polar residues" evidence="2">
    <location>
        <begin position="113"/>
        <end position="125"/>
    </location>
</feature>
<feature type="compositionally biased region" description="Pro residues" evidence="2">
    <location>
        <begin position="582"/>
        <end position="593"/>
    </location>
</feature>
<evidence type="ECO:0000259" key="3">
    <source>
        <dbReference type="Pfam" id="PF10650"/>
    </source>
</evidence>
<dbReference type="InterPro" id="IPR003107">
    <property type="entry name" value="HAT"/>
</dbReference>
<feature type="compositionally biased region" description="Polar residues" evidence="2">
    <location>
        <begin position="898"/>
        <end position="910"/>
    </location>
</feature>
<feature type="compositionally biased region" description="Pro residues" evidence="2">
    <location>
        <begin position="379"/>
        <end position="388"/>
    </location>
</feature>
<feature type="compositionally biased region" description="Basic and acidic residues" evidence="2">
    <location>
        <begin position="1090"/>
        <end position="1099"/>
    </location>
</feature>
<feature type="region of interest" description="Disordered" evidence="2">
    <location>
        <begin position="367"/>
        <end position="403"/>
    </location>
</feature>
<feature type="region of interest" description="Disordered" evidence="2">
    <location>
        <begin position="238"/>
        <end position="323"/>
    </location>
</feature>
<dbReference type="Proteomes" id="UP000723463">
    <property type="component" value="Unassembled WGS sequence"/>
</dbReference>
<feature type="compositionally biased region" description="Polar residues" evidence="2">
    <location>
        <begin position="876"/>
        <end position="890"/>
    </location>
</feature>
<protein>
    <submittedName>
        <fullName evidence="4">Zinc finger C3H1 domain-containing protein</fullName>
    </submittedName>
</protein>
<feature type="region of interest" description="Disordered" evidence="2">
    <location>
        <begin position="500"/>
        <end position="529"/>
    </location>
</feature>
<feature type="compositionally biased region" description="Low complexity" evidence="2">
    <location>
        <begin position="17"/>
        <end position="33"/>
    </location>
</feature>
<dbReference type="SUPFAM" id="SSF48452">
    <property type="entry name" value="TPR-like"/>
    <property type="match status" value="1"/>
</dbReference>
<feature type="compositionally biased region" description="Basic and acidic residues" evidence="2">
    <location>
        <begin position="238"/>
        <end position="250"/>
    </location>
</feature>
<dbReference type="InterPro" id="IPR039278">
    <property type="entry name" value="Red1"/>
</dbReference>
<comment type="caution">
    <text evidence="4">The sequence shown here is derived from an EMBL/GenBank/DDBJ whole genome shotgun (WGS) entry which is preliminary data.</text>
</comment>
<accession>A0A9P6F4G6</accession>
<dbReference type="PANTHER" id="PTHR21563">
    <property type="entry name" value="ZINC FINGER C3H1 DOMAIN-CONTAINING PROTEIN"/>
    <property type="match status" value="1"/>
</dbReference>
<reference evidence="4" key="1">
    <citation type="journal article" date="2020" name="Fungal Divers.">
        <title>Resolving the Mortierellaceae phylogeny through synthesis of multi-gene phylogenetics and phylogenomics.</title>
        <authorList>
            <person name="Vandepol N."/>
            <person name="Liber J."/>
            <person name="Desiro A."/>
            <person name="Na H."/>
            <person name="Kennedy M."/>
            <person name="Barry K."/>
            <person name="Grigoriev I.V."/>
            <person name="Miller A.N."/>
            <person name="O'Donnell K."/>
            <person name="Stajich J.E."/>
            <person name="Bonito G."/>
        </authorList>
    </citation>
    <scope>NUCLEOTIDE SEQUENCE</scope>
    <source>
        <strain evidence="4">NRRL 2591</strain>
    </source>
</reference>
<feature type="compositionally biased region" description="Polar residues" evidence="2">
    <location>
        <begin position="392"/>
        <end position="403"/>
    </location>
</feature>
<feature type="coiled-coil region" evidence="1">
    <location>
        <begin position="1023"/>
        <end position="1057"/>
    </location>
</feature>
<feature type="coiled-coil region" evidence="1">
    <location>
        <begin position="932"/>
        <end position="966"/>
    </location>
</feature>
<feature type="compositionally biased region" description="Polar residues" evidence="2">
    <location>
        <begin position="1176"/>
        <end position="1198"/>
    </location>
</feature>
<evidence type="ECO:0000256" key="1">
    <source>
        <dbReference type="SAM" id="Coils"/>
    </source>
</evidence>
<dbReference type="GO" id="GO:0006396">
    <property type="term" value="P:RNA processing"/>
    <property type="evidence" value="ECO:0007669"/>
    <property type="project" value="InterPro"/>
</dbReference>
<feature type="compositionally biased region" description="Low complexity" evidence="2">
    <location>
        <begin position="45"/>
        <end position="68"/>
    </location>
</feature>
<feature type="compositionally biased region" description="Polar residues" evidence="2">
    <location>
        <begin position="34"/>
        <end position="44"/>
    </location>
</feature>
<organism evidence="4 5">
    <name type="scientific">Mortierella hygrophila</name>
    <dbReference type="NCBI Taxonomy" id="979708"/>
    <lineage>
        <taxon>Eukaryota</taxon>
        <taxon>Fungi</taxon>
        <taxon>Fungi incertae sedis</taxon>
        <taxon>Mucoromycota</taxon>
        <taxon>Mortierellomycotina</taxon>
        <taxon>Mortierellomycetes</taxon>
        <taxon>Mortierellales</taxon>
        <taxon>Mortierellaceae</taxon>
        <taxon>Mortierella</taxon>
    </lineage>
</organism>
<keyword evidence="5" id="KW-1185">Reference proteome</keyword>
<feature type="compositionally biased region" description="Acidic residues" evidence="2">
    <location>
        <begin position="99"/>
        <end position="112"/>
    </location>
</feature>
<feature type="region of interest" description="Disordered" evidence="2">
    <location>
        <begin position="1069"/>
        <end position="1139"/>
    </location>
</feature>
<dbReference type="GO" id="GO:0000178">
    <property type="term" value="C:exosome (RNase complex)"/>
    <property type="evidence" value="ECO:0007669"/>
    <property type="project" value="TreeGrafter"/>
</dbReference>
<keyword evidence="1" id="KW-0175">Coiled coil</keyword>
<dbReference type="Pfam" id="PF10650">
    <property type="entry name" value="zf-C3H1"/>
    <property type="match status" value="1"/>
</dbReference>
<feature type="compositionally biased region" description="Pro residues" evidence="2">
    <location>
        <begin position="622"/>
        <end position="645"/>
    </location>
</feature>
<feature type="region of interest" description="Disordered" evidence="2">
    <location>
        <begin position="152"/>
        <end position="184"/>
    </location>
</feature>
<evidence type="ECO:0000256" key="2">
    <source>
        <dbReference type="SAM" id="MobiDB-lite"/>
    </source>
</evidence>
<sequence length="2223" mass="244874">MDLEALRAAVLSSRKNTAAPATPSADPSTPSSTLSPVSNGISNSATTTTTPTTTTTTVIATAANTTETISKVRTQANGRTASHRPPTQGSDSSNTIESDKEEGEISDEEMDTNEPSSYLTPVNNSPVTANLQLNAAFGPVSAPQRPISQEYRHQKQLSEGGGSRDTSKTITTSDNGKMNVMKAEPRRDFTSLLADYELSKARTDFRPQPVAKISDPAAISDIPGLGHLRDRERSLPPLEDAFRSRNRPDSHFGSGPGYIREYQLSNSYSRDSYPRSREPVHRGPDRLVHPPQRQLSSPAIFPDGSNSFGSSEKPRIVPQPPKPEPVKMTQIHTLVDTLLGHGVLPEALLQRKIDPAVINEVIQQRAARQGPASSTVPTLPFPPNPLTPSPIVSANPQTQSYFPQQPWSAAPLAQPAAFVPPVSPAVSHTTPDAIEVANRLQLFIQTQSTPSQPQPSMPVSSSSDDIARKQLEMILSIASKVLPQGWNSLVQPSQTDNLTAAPFALGPTTSAPSPPQPLHNNKINNSSDTSLVIPLRRQNDGDQIKRDAVGTAEASGARMWSLSTEERDTTKKFGDLTISGSAPPPLPIRPVEPPAIRANVPSVNNSAPTINGRPHPSEKAVLPPPPPPPSLPFAPPPPPPPPSSPPKEERIPTGPASDQTPPEAPRGAESTGTDRKVQSAQPADLFYMESVPAGHDAPSSGSQDEMDMDLDDGYGGSMILNGSWKTMEERTVNGSNFSTQPHNRSTLLHNLPYGAPGRSQVHSAPASIVNTPVRSPAHAELHSGSITPRGNTRRATALDFIPKLSQPTPFIMERQLPYLIDLDDDDGDEIGGQSAPETFSAPKLRMISTSDRSEFLNQEMKRLNERIAARERAKLSSPSTPITHNSSPHSPAQGVPSPMNQQPDLTSRKASPQQDDQEMSSESSSAPATDEADLLKETLSSHTKTLEQLRSQLQQLELEKRSAVDSLGAETLKSENDRQDLQEVHQTLLAAKEDVALKAKELDEAQHHLRQTEELLAPLLNRLDASTAAKALLQERLDRAESSCVDLKASIASVQQDIIRKRTRMMMLGSSPATKSTARPSDTKAQSSQEKPEDHKPSEEIVQNAVAGQEMTSSDDSGPKRAFESNGPTWDPTVPKKPKIQAKEELSALTKRMNELAKEKELLSIAALPSASIQAPTRPSAASMNDQSNVPVSSQSNIRKAPLQPTKAPVPTSAPSLHMKASRSTYKPKLGSTVLNGSNTPNLSMLDQFLSLPKNLQEEAPAKNRASNATPSIWSPSTEINKLFTLDNSLFEISRLCLPSDLATYSIPQLPKETQGESAAPQSSDSQDQPLDVASAYESPLTMFKSFRFSPRFKSTVRGGYRSLTYSHKIDPMKRMCLYELSGGSCNDDNCKSQHIRDCGLTDEELVIDMARYSEGKNPETRKVFADMKSAKLAHLRASRIHNADILVDAIVKAHNELGNGLGSASVVKFGPRVTLQGEQASPSAGEKPVMRTDPSVRIDNIHGTPEMGDCLLDEHPITMVILTKTLTGTLPSRVIRYHDRPGSIDYEALLTNDTSNATIWAEFAMHELSSAVNNPDIFDEQLHKALSILSRALGILPTTESLWALYLDLYARYGAELETRTMFEQCLQYVPQSHLLWFRYYLWEKGSDERVFVLDRMLQMACQEQTEVADPAIQSRFIVDVVLQIVKNMVRDGIVEAAKNWMQNFLTCTTWESVRPSSLSYAQLDDVWLEQDMVEDMSSTLASRILSSKDLCILWLAYVYLIWFHELPTALFHHYPNDYLSDDSFFVIQWPVTEELEQETELYSIVHEIFLGLTVYFVDQDARLPVIALLRNFVGFLMSRGQNQDEIMELVNPSQFSPRLPEVRDLFCEVQMHYGNYTRAKELLEMTVQEMPFEPYFWNRYAYMLSEDEKAGCLGQCARAFFDIGEGEEFHQANAGRDSSEQAILLFKKLLGLDLPYNFKAPPTKVDIAPFKTNTFLWLNYLSLLALQAKNLHSFDDMTMMLSVAADSVPRLKRSLIIGELATHSIMLALDKVFETGNLDSVIESATSDIVVSKPNPYDKNPSEDWGVSSLYDFNLLNKVVETVWERTAKGPDELRVHLMGSLLRLFPEDFDLYLWLGEAQGRAGHVEQCRKVLVSCLRRFPTSEHLWKRMIEIFKDSESCESVDLIKQASVFSPLAYKLNRMPALGLSGNGHTLMPSVGNDSGAVVIEINDDDEEEMPMAK</sequence>
<feature type="region of interest" description="Disordered" evidence="2">
    <location>
        <begin position="1176"/>
        <end position="1223"/>
    </location>
</feature>